<dbReference type="SUPFAM" id="SSF56784">
    <property type="entry name" value="HAD-like"/>
    <property type="match status" value="1"/>
</dbReference>
<accession>A0ABW2IN07</accession>
<dbReference type="InterPro" id="IPR006439">
    <property type="entry name" value="HAD-SF_hydro_IA"/>
</dbReference>
<dbReference type="CDD" id="cd02603">
    <property type="entry name" value="HAD_sEH-N_like"/>
    <property type="match status" value="1"/>
</dbReference>
<proteinExistence type="predicted"/>
<dbReference type="PANTHER" id="PTHR43611">
    <property type="entry name" value="ALPHA-D-GLUCOSE 1-PHOSPHATE PHOSPHATASE"/>
    <property type="match status" value="1"/>
</dbReference>
<reference evidence="2" key="1">
    <citation type="journal article" date="2019" name="Int. J. Syst. Evol. Microbiol.">
        <title>The Global Catalogue of Microorganisms (GCM) 10K type strain sequencing project: providing services to taxonomists for standard genome sequencing and annotation.</title>
        <authorList>
            <consortium name="The Broad Institute Genomics Platform"/>
            <consortium name="The Broad Institute Genome Sequencing Center for Infectious Disease"/>
            <person name="Wu L."/>
            <person name="Ma J."/>
        </authorList>
    </citation>
    <scope>NUCLEOTIDE SEQUENCE [LARGE SCALE GENOMIC DNA]</scope>
    <source>
        <strain evidence="2">CCUG 51308</strain>
    </source>
</reference>
<dbReference type="Proteomes" id="UP001596492">
    <property type="component" value="Unassembled WGS sequence"/>
</dbReference>
<dbReference type="SFLD" id="SFLDG01129">
    <property type="entry name" value="C1.5:_HAD__Beta-PGM__Phosphata"/>
    <property type="match status" value="1"/>
</dbReference>
<keyword evidence="2" id="KW-1185">Reference proteome</keyword>
<name>A0ABW2IN07_9PROT</name>
<dbReference type="EMBL" id="JBHTBR010000005">
    <property type="protein sequence ID" value="MFC7292536.1"/>
    <property type="molecule type" value="Genomic_DNA"/>
</dbReference>
<dbReference type="Gene3D" id="3.40.50.1000">
    <property type="entry name" value="HAD superfamily/HAD-like"/>
    <property type="match status" value="1"/>
</dbReference>
<dbReference type="EC" id="3.1.3.-" evidence="1"/>
<comment type="caution">
    <text evidence="1">The sequence shown here is derived from an EMBL/GenBank/DDBJ whole genome shotgun (WGS) entry which is preliminary data.</text>
</comment>
<organism evidence="1 2">
    <name type="scientific">Hirschia litorea</name>
    <dbReference type="NCBI Taxonomy" id="1199156"/>
    <lineage>
        <taxon>Bacteria</taxon>
        <taxon>Pseudomonadati</taxon>
        <taxon>Pseudomonadota</taxon>
        <taxon>Alphaproteobacteria</taxon>
        <taxon>Hyphomonadales</taxon>
        <taxon>Hyphomonadaceae</taxon>
        <taxon>Hirschia</taxon>
    </lineage>
</organism>
<dbReference type="GO" id="GO:0016787">
    <property type="term" value="F:hydrolase activity"/>
    <property type="evidence" value="ECO:0007669"/>
    <property type="project" value="UniProtKB-KW"/>
</dbReference>
<dbReference type="PANTHER" id="PTHR43611:SF3">
    <property type="entry name" value="FLAVIN MONONUCLEOTIDE HYDROLASE 1, CHLOROPLATIC"/>
    <property type="match status" value="1"/>
</dbReference>
<dbReference type="InterPro" id="IPR023198">
    <property type="entry name" value="PGP-like_dom2"/>
</dbReference>
<dbReference type="SFLD" id="SFLDS00003">
    <property type="entry name" value="Haloacid_Dehalogenase"/>
    <property type="match status" value="1"/>
</dbReference>
<dbReference type="InterPro" id="IPR023214">
    <property type="entry name" value="HAD_sf"/>
</dbReference>
<dbReference type="RefSeq" id="WP_382168041.1">
    <property type="nucleotide sequence ID" value="NZ_JBHTBR010000005.1"/>
</dbReference>
<gene>
    <name evidence="1" type="ORF">ACFQS8_12970</name>
</gene>
<keyword evidence="1" id="KW-0378">Hydrolase</keyword>
<protein>
    <submittedName>
        <fullName evidence="1">HAD family hydrolase</fullName>
        <ecNumber evidence="1">3.1.3.-</ecNumber>
    </submittedName>
</protein>
<dbReference type="Pfam" id="PF00702">
    <property type="entry name" value="Hydrolase"/>
    <property type="match status" value="1"/>
</dbReference>
<evidence type="ECO:0000313" key="2">
    <source>
        <dbReference type="Proteomes" id="UP001596492"/>
    </source>
</evidence>
<dbReference type="NCBIfam" id="TIGR01509">
    <property type="entry name" value="HAD-SF-IA-v3"/>
    <property type="match status" value="1"/>
</dbReference>
<dbReference type="InterPro" id="IPR036412">
    <property type="entry name" value="HAD-like_sf"/>
</dbReference>
<dbReference type="Gene3D" id="1.10.150.240">
    <property type="entry name" value="Putative phosphatase, domain 2"/>
    <property type="match status" value="1"/>
</dbReference>
<sequence>MTGQIVLFDLGNVVVDWDPTRLYAQLLPSQEEAERFYREVCTLEWHTHHDRGIDMRENAARLIKSHPDKAELIHAWRTGWLEMFHGYVSGVPEIISELQNTQTPLYALTNFPAEKWDETANVFPVLKVFEDVIISGAEKMVKPDPRIYALTLQRLGNPSPENVIFFDDRQDNIDAAKNAGMTAFRFTDAAQMRKDLNSMGLLT</sequence>
<evidence type="ECO:0000313" key="1">
    <source>
        <dbReference type="EMBL" id="MFC7292536.1"/>
    </source>
</evidence>